<dbReference type="PANTHER" id="PTHR40758:SF1">
    <property type="entry name" value="CONSERVED PROTEIN"/>
    <property type="match status" value="1"/>
</dbReference>
<dbReference type="InterPro" id="IPR024344">
    <property type="entry name" value="MDMPI_metal-binding"/>
</dbReference>
<dbReference type="EMBL" id="JBHLSV010000039">
    <property type="protein sequence ID" value="MFC0676087.1"/>
    <property type="molecule type" value="Genomic_DNA"/>
</dbReference>
<keyword evidence="4" id="KW-1185">Reference proteome</keyword>
<protein>
    <submittedName>
        <fullName evidence="3">Maleylpyruvate isomerase N-terminal domain-containing protein</fullName>
    </submittedName>
</protein>
<reference evidence="3 4" key="1">
    <citation type="submission" date="2024-09" db="EMBL/GenBank/DDBJ databases">
        <authorList>
            <person name="Sun Q."/>
            <person name="Mori K."/>
        </authorList>
    </citation>
    <scope>NUCLEOTIDE SEQUENCE [LARGE SCALE GENOMIC DNA]</scope>
    <source>
        <strain evidence="3 4">CICC 10874</strain>
    </source>
</reference>
<feature type="domain" description="MDMPI C-terminal" evidence="1">
    <location>
        <begin position="147"/>
        <end position="270"/>
    </location>
</feature>
<keyword evidence="3" id="KW-0413">Isomerase</keyword>
<dbReference type="SUPFAM" id="SSF109854">
    <property type="entry name" value="DinB/YfiT-like putative metalloenzymes"/>
    <property type="match status" value="1"/>
</dbReference>
<comment type="caution">
    <text evidence="3">The sequence shown here is derived from an EMBL/GenBank/DDBJ whole genome shotgun (WGS) entry which is preliminary data.</text>
</comment>
<dbReference type="InterPro" id="IPR017517">
    <property type="entry name" value="Maleyloyr_isom"/>
</dbReference>
<evidence type="ECO:0000259" key="2">
    <source>
        <dbReference type="Pfam" id="PF11716"/>
    </source>
</evidence>
<proteinExistence type="predicted"/>
<dbReference type="PANTHER" id="PTHR40758">
    <property type="entry name" value="CONSERVED PROTEIN"/>
    <property type="match status" value="1"/>
</dbReference>
<evidence type="ECO:0000313" key="4">
    <source>
        <dbReference type="Proteomes" id="UP001589793"/>
    </source>
</evidence>
<evidence type="ECO:0000313" key="3">
    <source>
        <dbReference type="EMBL" id="MFC0676087.1"/>
    </source>
</evidence>
<dbReference type="NCBIfam" id="TIGR03083">
    <property type="entry name" value="maleylpyruvate isomerase family mycothiol-dependent enzyme"/>
    <property type="match status" value="1"/>
</dbReference>
<gene>
    <name evidence="3" type="ORF">ACFFF6_19220</name>
</gene>
<accession>A0ABV6RGH7</accession>
<dbReference type="GO" id="GO:0016853">
    <property type="term" value="F:isomerase activity"/>
    <property type="evidence" value="ECO:0007669"/>
    <property type="project" value="UniProtKB-KW"/>
</dbReference>
<dbReference type="InterPro" id="IPR034660">
    <property type="entry name" value="DinB/YfiT-like"/>
</dbReference>
<name>A0ABV6RGH7_9MICO</name>
<dbReference type="Pfam" id="PF07398">
    <property type="entry name" value="MDMPI_C"/>
    <property type="match status" value="1"/>
</dbReference>
<dbReference type="RefSeq" id="WP_376983131.1">
    <property type="nucleotide sequence ID" value="NZ_JBHLSV010000039.1"/>
</dbReference>
<dbReference type="Gene3D" id="1.20.120.450">
    <property type="entry name" value="dinb family like domain"/>
    <property type="match status" value="1"/>
</dbReference>
<dbReference type="Pfam" id="PF11716">
    <property type="entry name" value="MDMPI_N"/>
    <property type="match status" value="1"/>
</dbReference>
<feature type="domain" description="Mycothiol-dependent maleylpyruvate isomerase metal-binding" evidence="2">
    <location>
        <begin position="8"/>
        <end position="132"/>
    </location>
</feature>
<evidence type="ECO:0000259" key="1">
    <source>
        <dbReference type="Pfam" id="PF07398"/>
    </source>
</evidence>
<sequence>MEPTTVIRQEAQRLAHVLAATDPAAPVPTCPAWTAGDLLWHLTEVHEFWSRILATGALTDEDAEALEGAGAPRPADLPELLRRREAATAQLVEQLERRADAEPAWSWDRTAQDVGFTRRMQTHEATMHRVDAELAAQRPVTDPTPQIAAAGIAHGIDVMWGVEHRWASGQRAVTPVALVVLRRPDGTEDHLELSRLEARPGGEEPDEYAGHITARRAPAQDLRGTSALSELPRAVVDGSAPALYLWCWGRSPALEALASGRQEVRISGDAEAREALEKLLAQGLS</sequence>
<dbReference type="InterPro" id="IPR010872">
    <property type="entry name" value="MDMPI_C-term_domain"/>
</dbReference>
<dbReference type="Proteomes" id="UP001589793">
    <property type="component" value="Unassembled WGS sequence"/>
</dbReference>
<organism evidence="3 4">
    <name type="scientific">Brachybacterium hainanense</name>
    <dbReference type="NCBI Taxonomy" id="1541174"/>
    <lineage>
        <taxon>Bacteria</taxon>
        <taxon>Bacillati</taxon>
        <taxon>Actinomycetota</taxon>
        <taxon>Actinomycetes</taxon>
        <taxon>Micrococcales</taxon>
        <taxon>Dermabacteraceae</taxon>
        <taxon>Brachybacterium</taxon>
    </lineage>
</organism>